<dbReference type="InterPro" id="IPR001845">
    <property type="entry name" value="HTH_ArsR_DNA-bd_dom"/>
</dbReference>
<comment type="caution">
    <text evidence="4">The sequence shown here is derived from an EMBL/GenBank/DDBJ whole genome shotgun (WGS) entry which is preliminary data.</text>
</comment>
<dbReference type="Pfam" id="PF01022">
    <property type="entry name" value="HTH_5"/>
    <property type="match status" value="1"/>
</dbReference>
<dbReference type="PANTHER" id="PTHR43132:SF2">
    <property type="entry name" value="ARSENICAL RESISTANCE OPERON REPRESSOR ARSR-RELATED"/>
    <property type="match status" value="1"/>
</dbReference>
<organism evidence="4 5">
    <name type="scientific">Dialister invisus</name>
    <dbReference type="NCBI Taxonomy" id="218538"/>
    <lineage>
        <taxon>Bacteria</taxon>
        <taxon>Bacillati</taxon>
        <taxon>Bacillota</taxon>
        <taxon>Negativicutes</taxon>
        <taxon>Veillonellales</taxon>
        <taxon>Veillonellaceae</taxon>
        <taxon>Dialister</taxon>
    </lineage>
</organism>
<dbReference type="RefSeq" id="WP_022027801.1">
    <property type="nucleotide sequence ID" value="NZ_CALUCG010000002.1"/>
</dbReference>
<dbReference type="CDD" id="cd00090">
    <property type="entry name" value="HTH_ARSR"/>
    <property type="match status" value="1"/>
</dbReference>
<dbReference type="PANTHER" id="PTHR43132">
    <property type="entry name" value="ARSENICAL RESISTANCE OPERON REPRESSOR ARSR-RELATED"/>
    <property type="match status" value="1"/>
</dbReference>
<dbReference type="PRINTS" id="PR00778">
    <property type="entry name" value="HTHARSR"/>
</dbReference>
<dbReference type="InterPro" id="IPR011991">
    <property type="entry name" value="ArsR-like_HTH"/>
</dbReference>
<dbReference type="SUPFAM" id="SSF46785">
    <property type="entry name" value="Winged helix' DNA-binding domain"/>
    <property type="match status" value="1"/>
</dbReference>
<dbReference type="InterPro" id="IPR051011">
    <property type="entry name" value="Metal_resp_trans_reg"/>
</dbReference>
<evidence type="ECO:0000313" key="4">
    <source>
        <dbReference type="EMBL" id="MBF1130215.1"/>
    </source>
</evidence>
<reference evidence="4" key="1">
    <citation type="submission" date="2020-04" db="EMBL/GenBank/DDBJ databases">
        <title>Deep metagenomics examines the oral microbiome during advanced dental caries in children, revealing novel taxa and co-occurrences with host molecules.</title>
        <authorList>
            <person name="Baker J.L."/>
            <person name="Morton J.T."/>
            <person name="Dinis M."/>
            <person name="Alvarez R."/>
            <person name="Tran N.C."/>
            <person name="Knight R."/>
            <person name="Edlund A."/>
        </authorList>
    </citation>
    <scope>NUCLEOTIDE SEQUENCE</scope>
    <source>
        <strain evidence="4">JCVI_32_bin.14</strain>
    </source>
</reference>
<dbReference type="Gene3D" id="1.10.10.10">
    <property type="entry name" value="Winged helix-like DNA-binding domain superfamily/Winged helix DNA-binding domain"/>
    <property type="match status" value="1"/>
</dbReference>
<dbReference type="EMBL" id="JABZMK010000129">
    <property type="protein sequence ID" value="MBF1130215.1"/>
    <property type="molecule type" value="Genomic_DNA"/>
</dbReference>
<dbReference type="GO" id="GO:0003677">
    <property type="term" value="F:DNA binding"/>
    <property type="evidence" value="ECO:0007669"/>
    <property type="project" value="UniProtKB-KW"/>
</dbReference>
<dbReference type="InterPro" id="IPR036388">
    <property type="entry name" value="WH-like_DNA-bd_sf"/>
</dbReference>
<evidence type="ECO:0000256" key="3">
    <source>
        <dbReference type="ARBA" id="ARBA00023163"/>
    </source>
</evidence>
<dbReference type="PROSITE" id="PS50987">
    <property type="entry name" value="HTH_ARSR_2"/>
    <property type="match status" value="1"/>
</dbReference>
<dbReference type="GO" id="GO:0003700">
    <property type="term" value="F:DNA-binding transcription factor activity"/>
    <property type="evidence" value="ECO:0007669"/>
    <property type="project" value="InterPro"/>
</dbReference>
<keyword evidence="3" id="KW-0804">Transcription</keyword>
<protein>
    <submittedName>
        <fullName evidence="4">Winged helix-turn-helix transcriptional regulator</fullName>
    </submittedName>
</protein>
<accession>A0A6L6TPX9</accession>
<evidence type="ECO:0000256" key="2">
    <source>
        <dbReference type="ARBA" id="ARBA00023125"/>
    </source>
</evidence>
<name>A0A6L6TPX9_9FIRM</name>
<sequence>MTKNKCGLPHHHGNDEERIISRLPSQETIDDVSILLKQLSDPTRLKIFWILCHMEECVINIAAIMDMSSPAISHHLRLLKACGLITSRRNGKEMYYKAADTEIVSELHYAIDKIAAITCPD</sequence>
<evidence type="ECO:0000313" key="5">
    <source>
        <dbReference type="Proteomes" id="UP000757890"/>
    </source>
</evidence>
<gene>
    <name evidence="4" type="ORF">HXL70_09300</name>
</gene>
<dbReference type="Proteomes" id="UP000757890">
    <property type="component" value="Unassembled WGS sequence"/>
</dbReference>
<evidence type="ECO:0000256" key="1">
    <source>
        <dbReference type="ARBA" id="ARBA00023015"/>
    </source>
</evidence>
<keyword evidence="1" id="KW-0805">Transcription regulation</keyword>
<dbReference type="InterPro" id="IPR036390">
    <property type="entry name" value="WH_DNA-bd_sf"/>
</dbReference>
<dbReference type="AlphaFoldDB" id="A0A6L6TPX9"/>
<dbReference type="SMART" id="SM00418">
    <property type="entry name" value="HTH_ARSR"/>
    <property type="match status" value="1"/>
</dbReference>
<proteinExistence type="predicted"/>
<keyword evidence="2" id="KW-0238">DNA-binding</keyword>
<dbReference type="NCBIfam" id="NF033788">
    <property type="entry name" value="HTH_metalloreg"/>
    <property type="match status" value="1"/>
</dbReference>